<comment type="caution">
    <text evidence="1">The sequence shown here is derived from an EMBL/GenBank/DDBJ whole genome shotgun (WGS) entry which is preliminary data.</text>
</comment>
<accession>A0AAV2BVR1</accession>
<dbReference type="Proteomes" id="UP001497382">
    <property type="component" value="Unassembled WGS sequence"/>
</dbReference>
<proteinExistence type="predicted"/>
<dbReference type="EMBL" id="CAXIEN010000551">
    <property type="protein sequence ID" value="CAL1300370.1"/>
    <property type="molecule type" value="Genomic_DNA"/>
</dbReference>
<name>A0AAV2BVR1_9ARAC</name>
<protein>
    <submittedName>
        <fullName evidence="1">Uncharacterized protein</fullName>
    </submittedName>
</protein>
<organism evidence="1 2">
    <name type="scientific">Larinioides sclopetarius</name>
    <dbReference type="NCBI Taxonomy" id="280406"/>
    <lineage>
        <taxon>Eukaryota</taxon>
        <taxon>Metazoa</taxon>
        <taxon>Ecdysozoa</taxon>
        <taxon>Arthropoda</taxon>
        <taxon>Chelicerata</taxon>
        <taxon>Arachnida</taxon>
        <taxon>Araneae</taxon>
        <taxon>Araneomorphae</taxon>
        <taxon>Entelegynae</taxon>
        <taxon>Araneoidea</taxon>
        <taxon>Araneidae</taxon>
        <taxon>Larinioides</taxon>
    </lineage>
</organism>
<evidence type="ECO:0000313" key="2">
    <source>
        <dbReference type="Proteomes" id="UP001497382"/>
    </source>
</evidence>
<reference evidence="1 2" key="1">
    <citation type="submission" date="2024-04" db="EMBL/GenBank/DDBJ databases">
        <authorList>
            <person name="Rising A."/>
            <person name="Reimegard J."/>
            <person name="Sonavane S."/>
            <person name="Akerstrom W."/>
            <person name="Nylinder S."/>
            <person name="Hedman E."/>
            <person name="Kallberg Y."/>
        </authorList>
    </citation>
    <scope>NUCLEOTIDE SEQUENCE [LARGE SCALE GENOMIC DNA]</scope>
</reference>
<dbReference type="AlphaFoldDB" id="A0AAV2BVR1"/>
<gene>
    <name evidence="1" type="ORF">LARSCL_LOCUS21906</name>
</gene>
<sequence length="134" mass="15662">MQKYENSPPPSDYEYEDEPVFFTLPIPQRVVDPKFISIDYSLIHPILLGSKSEKNLENTLEDKTNEISQVADKEINKNENVKEVEQVNITENDELVMNAATDNISADKEVEEVKKRDIRRQEIIEKWKKNQLNN</sequence>
<keyword evidence="2" id="KW-1185">Reference proteome</keyword>
<evidence type="ECO:0000313" key="1">
    <source>
        <dbReference type="EMBL" id="CAL1300370.1"/>
    </source>
</evidence>